<dbReference type="Gene3D" id="3.30.530.20">
    <property type="match status" value="1"/>
</dbReference>
<dbReference type="SUPFAM" id="SSF55961">
    <property type="entry name" value="Bet v1-like"/>
    <property type="match status" value="1"/>
</dbReference>
<dbReference type="EMBL" id="NGFN01000027">
    <property type="protein sequence ID" value="OUD03878.1"/>
    <property type="molecule type" value="Genomic_DNA"/>
</dbReference>
<comment type="caution">
    <text evidence="1">The sequence shown here is derived from an EMBL/GenBank/DDBJ whole genome shotgun (WGS) entry which is preliminary data.</text>
</comment>
<accession>A0A243S8D0</accession>
<dbReference type="InterPro" id="IPR023393">
    <property type="entry name" value="START-like_dom_sf"/>
</dbReference>
<reference evidence="1 2" key="1">
    <citation type="submission" date="2017-05" db="EMBL/GenBank/DDBJ databases">
        <title>Biotechnological potential of actinobacteria isolated from South African environments.</title>
        <authorList>
            <person name="Le Roes-Hill M."/>
            <person name="Prins A."/>
            <person name="Durrell K.A."/>
        </authorList>
    </citation>
    <scope>NUCLEOTIDE SEQUENCE [LARGE SCALE GENOMIC DNA]</scope>
    <source>
        <strain evidence="1 2">HMC13</strain>
    </source>
</reference>
<evidence type="ECO:0000313" key="2">
    <source>
        <dbReference type="Proteomes" id="UP000195105"/>
    </source>
</evidence>
<dbReference type="Pfam" id="PF10604">
    <property type="entry name" value="Polyketide_cyc2"/>
    <property type="match status" value="1"/>
</dbReference>
<dbReference type="InterPro" id="IPR019587">
    <property type="entry name" value="Polyketide_cyclase/dehydratase"/>
</dbReference>
<evidence type="ECO:0008006" key="3">
    <source>
        <dbReference type="Google" id="ProtNLM"/>
    </source>
</evidence>
<dbReference type="RefSeq" id="WP_086600034.1">
    <property type="nucleotide sequence ID" value="NZ_NGFN01000027.1"/>
</dbReference>
<organism evidence="1 2">
    <name type="scientific">Streptomyces swartbergensis</name>
    <dbReference type="NCBI Taxonomy" id="487165"/>
    <lineage>
        <taxon>Bacteria</taxon>
        <taxon>Bacillati</taxon>
        <taxon>Actinomycetota</taxon>
        <taxon>Actinomycetes</taxon>
        <taxon>Kitasatosporales</taxon>
        <taxon>Streptomycetaceae</taxon>
        <taxon>Streptomyces</taxon>
    </lineage>
</organism>
<keyword evidence="2" id="KW-1185">Reference proteome</keyword>
<dbReference type="Proteomes" id="UP000195105">
    <property type="component" value="Unassembled WGS sequence"/>
</dbReference>
<sequence>MALIGRLVAAGAVGGAVAGYLGLVTGALALDVGVGRRIRPLGPQTMDIEAPREVVFGVITQPYLGRATRAMREKVAVLERGTDIVLAAHHTPVAGGRLTATTVETVKFIRPERVDFRLVRGPVPAVTESFELSEHGPGTRLEYTGELGTDLWALGQWWGAVVAPRWEATVASSLSAVKQEAERRAALS</sequence>
<dbReference type="AlphaFoldDB" id="A0A243S8D0"/>
<dbReference type="CDD" id="cd07812">
    <property type="entry name" value="SRPBCC"/>
    <property type="match status" value="1"/>
</dbReference>
<name>A0A243S8D0_9ACTN</name>
<evidence type="ECO:0000313" key="1">
    <source>
        <dbReference type="EMBL" id="OUD03878.1"/>
    </source>
</evidence>
<gene>
    <name evidence="1" type="ORF">CA983_07200</name>
</gene>
<protein>
    <recommendedName>
        <fullName evidence="3">SRPBCC family protein</fullName>
    </recommendedName>
</protein>
<proteinExistence type="predicted"/>